<evidence type="ECO:0000313" key="3">
    <source>
        <dbReference type="EMBL" id="TWU66228.1"/>
    </source>
</evidence>
<accession>A0A5C6FY27</accession>
<evidence type="ECO:0000256" key="1">
    <source>
        <dbReference type="SAM" id="MobiDB-lite"/>
    </source>
</evidence>
<sequence>MMGLLQRCWRLEVGRRSWLLWVAVGCLLASESPGAWPTFRRSPTRNAVCEESGFECRPRLVWRHQPAFGPQTAWHGPAKWDAYANLSGLHSMRGYDQAFYVIAADVSESDDGGDPSLFYASSAEHCVRRLDAATGEVLWTYFVDAPVRITPTLDGNRLYFAADDGCVYCLAARSGELVWKFTARSDGRQIVNNGNLIPEWPIRTGVTVLDGIAYFAASLLPWNQSYFYAVDAATGQQIYCVEQADATFEGPLVASPKHLIAPQGRVAPLLLDRDNGQLLGQLSGGGGSFCVLVDESTMIHGPGNKAGWMTVSSTESREKIATHESARRVVHVDDVTYFCTAKDIVAYDTSQEQLWSTTLGETLELIAADGVLLAAGVGQIAALEPESGDLLWSLPVNGRVKGLAIDQGRLFASLDDGTIIAYQRAGNGQATTANVEPIEVNEEFSDSPNTKFAKSAADVSGHRVAVGPWLRFASDGTAEVNWISSQPCASKLVFRSGGHTREIEDAQATTEHRVVIGDLQPRHIYHYKIVDQVDGRSVSTAWYECDTYFNYHRDRSNIAGVAGASGEADTHYDSVAGELAGLFENSKGLCLVLGASDGARFAEALARATEMRIHVLDPDAQRVEAARRRLVEAGVYGVMVSVRAMSSEQIQSVTDRIATVVTSGAMIGGRDCPYDRNEMDRLVSPNGLVAIPNRSTEKQDGQDLTWQIRQGKRLQGIGDWSHVYGRPDNAAYAGEELDHCTSADDLAVQWIGRPGPRYQSDRSGRKTPPLSVAGRLFLQGLDRIVCVDAYNGSVLWSLETPYFSRFNLPRDCGNWCADERFVYALIRDHCWKIDAVTGDVRTTWRIPDEGLPAVDGGYAWGYVGRSDDALVGSVNRADANWTDYFGGPGWYDATTGEETRKIVSDRLFVIDADTGKQRWATDRLILNTTITIDDGLVYFAEVAGDQIGGGDARRLEGEPFWDAVRLVALDLKDGRQVWTRPIQGRRGDVAFWMAVSQGRLITVASADVKFDVRAYDSRTGEPIWDNEAAWGKGKADHGTHLSRPAIVNDQVIVRPAVFSLSSGQRSPDDMPVSGCGTYACSSDAMFFRAWSGQQFAMWSPKTNEYTRWSRLRPDCWLSTIPASGLLLSPEGGGGCSCGNWLETSLAFIPKSQLSQFPDAGPKDAVADPAAPTGTGAGQ</sequence>
<dbReference type="PANTHER" id="PTHR34512">
    <property type="entry name" value="CELL SURFACE PROTEIN"/>
    <property type="match status" value="1"/>
</dbReference>
<dbReference type="Pfam" id="PF13360">
    <property type="entry name" value="PQQ_2"/>
    <property type="match status" value="3"/>
</dbReference>
<evidence type="ECO:0000259" key="2">
    <source>
        <dbReference type="Pfam" id="PF13360"/>
    </source>
</evidence>
<dbReference type="SMART" id="SM00564">
    <property type="entry name" value="PQQ"/>
    <property type="match status" value="8"/>
</dbReference>
<dbReference type="SUPFAM" id="SSF50998">
    <property type="entry name" value="Quinoprotein alcohol dehydrogenase-like"/>
    <property type="match status" value="2"/>
</dbReference>
<proteinExistence type="predicted"/>
<dbReference type="Gene3D" id="2.130.10.10">
    <property type="entry name" value="YVTN repeat-like/Quinoprotein amine dehydrogenase"/>
    <property type="match status" value="2"/>
</dbReference>
<dbReference type="PANTHER" id="PTHR34512:SF30">
    <property type="entry name" value="OUTER MEMBRANE PROTEIN ASSEMBLY FACTOR BAMB"/>
    <property type="match status" value="1"/>
</dbReference>
<comment type="caution">
    <text evidence="3">The sequence shown here is derived from an EMBL/GenBank/DDBJ whole genome shotgun (WGS) entry which is preliminary data.</text>
</comment>
<dbReference type="EMBL" id="SJPZ01000001">
    <property type="protein sequence ID" value="TWU66228.1"/>
    <property type="molecule type" value="Genomic_DNA"/>
</dbReference>
<name>A0A5C6FY27_9PLAN</name>
<evidence type="ECO:0000313" key="4">
    <source>
        <dbReference type="Proteomes" id="UP000316476"/>
    </source>
</evidence>
<feature type="domain" description="Pyrrolo-quinoline quinone repeat" evidence="2">
    <location>
        <begin position="965"/>
        <end position="1054"/>
    </location>
</feature>
<gene>
    <name evidence="3" type="ORF">V7x_17880</name>
</gene>
<dbReference type="OrthoDB" id="247003at2"/>
<dbReference type="InterPro" id="IPR011047">
    <property type="entry name" value="Quinoprotein_ADH-like_sf"/>
</dbReference>
<dbReference type="Proteomes" id="UP000316476">
    <property type="component" value="Unassembled WGS sequence"/>
</dbReference>
<feature type="domain" description="Pyrrolo-quinoline quinone repeat" evidence="2">
    <location>
        <begin position="127"/>
        <end position="282"/>
    </location>
</feature>
<feature type="compositionally biased region" description="Low complexity" evidence="1">
    <location>
        <begin position="1166"/>
        <end position="1178"/>
    </location>
</feature>
<dbReference type="SUPFAM" id="SSF53335">
    <property type="entry name" value="S-adenosyl-L-methionine-dependent methyltransferases"/>
    <property type="match status" value="1"/>
</dbReference>
<dbReference type="AlphaFoldDB" id="A0A5C6FY27"/>
<reference evidence="3 4" key="1">
    <citation type="submission" date="2019-02" db="EMBL/GenBank/DDBJ databases">
        <title>Deep-cultivation of Planctomycetes and their phenomic and genomic characterization uncovers novel biology.</title>
        <authorList>
            <person name="Wiegand S."/>
            <person name="Jogler M."/>
            <person name="Boedeker C."/>
            <person name="Pinto D."/>
            <person name="Vollmers J."/>
            <person name="Rivas-Marin E."/>
            <person name="Kohn T."/>
            <person name="Peeters S.H."/>
            <person name="Heuer A."/>
            <person name="Rast P."/>
            <person name="Oberbeckmann S."/>
            <person name="Bunk B."/>
            <person name="Jeske O."/>
            <person name="Meyerdierks A."/>
            <person name="Storesund J.E."/>
            <person name="Kallscheuer N."/>
            <person name="Luecker S."/>
            <person name="Lage O.M."/>
            <person name="Pohl T."/>
            <person name="Merkel B.J."/>
            <person name="Hornburger P."/>
            <person name="Mueller R.-W."/>
            <person name="Bruemmer F."/>
            <person name="Labrenz M."/>
            <person name="Spormann A.M."/>
            <person name="Op Den Camp H."/>
            <person name="Overmann J."/>
            <person name="Amann R."/>
            <person name="Jetten M.S.M."/>
            <person name="Mascher T."/>
            <person name="Medema M.H."/>
            <person name="Devos D.P."/>
            <person name="Kaster A.-K."/>
            <person name="Ovreas L."/>
            <person name="Rohde M."/>
            <person name="Galperin M.Y."/>
            <person name="Jogler C."/>
        </authorList>
    </citation>
    <scope>NUCLEOTIDE SEQUENCE [LARGE SCALE GENOMIC DNA]</scope>
    <source>
        <strain evidence="3 4">V7</strain>
    </source>
</reference>
<feature type="domain" description="Pyrrolo-quinoline quinone repeat" evidence="2">
    <location>
        <begin position="343"/>
        <end position="423"/>
    </location>
</feature>
<feature type="region of interest" description="Disordered" evidence="1">
    <location>
        <begin position="1157"/>
        <end position="1178"/>
    </location>
</feature>
<dbReference type="Gene3D" id="3.40.50.150">
    <property type="entry name" value="Vaccinia Virus protein VP39"/>
    <property type="match status" value="1"/>
</dbReference>
<dbReference type="Gene3D" id="2.40.128.630">
    <property type="match status" value="1"/>
</dbReference>
<organism evidence="3 4">
    <name type="scientific">Crateriforma conspicua</name>
    <dbReference type="NCBI Taxonomy" id="2527996"/>
    <lineage>
        <taxon>Bacteria</taxon>
        <taxon>Pseudomonadati</taxon>
        <taxon>Planctomycetota</taxon>
        <taxon>Planctomycetia</taxon>
        <taxon>Planctomycetales</taxon>
        <taxon>Planctomycetaceae</taxon>
        <taxon>Crateriforma</taxon>
    </lineage>
</organism>
<dbReference type="InterPro" id="IPR002372">
    <property type="entry name" value="PQQ_rpt_dom"/>
</dbReference>
<dbReference type="InterPro" id="IPR029063">
    <property type="entry name" value="SAM-dependent_MTases_sf"/>
</dbReference>
<dbReference type="InterPro" id="IPR015943">
    <property type="entry name" value="WD40/YVTN_repeat-like_dom_sf"/>
</dbReference>
<protein>
    <submittedName>
        <fullName evidence="3">Outer membrane biogenesis protein BamB</fullName>
    </submittedName>
</protein>
<dbReference type="InterPro" id="IPR018391">
    <property type="entry name" value="PQQ_b-propeller_rpt"/>
</dbReference>